<proteinExistence type="predicted"/>
<dbReference type="InterPro" id="IPR008979">
    <property type="entry name" value="Galactose-bd-like_sf"/>
</dbReference>
<accession>A0A4R4FGE7</accession>
<dbReference type="InterPro" id="IPR003305">
    <property type="entry name" value="CenC_carb-bd"/>
</dbReference>
<dbReference type="EMBL" id="SMMX01000006">
    <property type="protein sequence ID" value="TDA21929.1"/>
    <property type="molecule type" value="Genomic_DNA"/>
</dbReference>
<keyword evidence="1" id="KW-0378">Hydrolase</keyword>
<evidence type="ECO:0000313" key="3">
    <source>
        <dbReference type="EMBL" id="TDA21929.1"/>
    </source>
</evidence>
<organism evidence="3 4">
    <name type="scientific">Extibacter muris</name>
    <dbReference type="NCBI Taxonomy" id="1796622"/>
    <lineage>
        <taxon>Bacteria</taxon>
        <taxon>Bacillati</taxon>
        <taxon>Bacillota</taxon>
        <taxon>Clostridia</taxon>
        <taxon>Lachnospirales</taxon>
        <taxon>Lachnospiraceae</taxon>
        <taxon>Extibacter</taxon>
    </lineage>
</organism>
<evidence type="ECO:0000256" key="1">
    <source>
        <dbReference type="ARBA" id="ARBA00022801"/>
    </source>
</evidence>
<dbReference type="Proteomes" id="UP000295710">
    <property type="component" value="Unassembled WGS sequence"/>
</dbReference>
<evidence type="ECO:0000313" key="4">
    <source>
        <dbReference type="Proteomes" id="UP000295710"/>
    </source>
</evidence>
<dbReference type="RefSeq" id="WP_132277342.1">
    <property type="nucleotide sequence ID" value="NZ_JAOBST010000013.1"/>
</dbReference>
<evidence type="ECO:0000259" key="2">
    <source>
        <dbReference type="Pfam" id="PF02018"/>
    </source>
</evidence>
<dbReference type="Gene3D" id="2.60.120.260">
    <property type="entry name" value="Galactose-binding domain-like"/>
    <property type="match status" value="1"/>
</dbReference>
<keyword evidence="4" id="KW-1185">Reference proteome</keyword>
<dbReference type="SUPFAM" id="SSF49785">
    <property type="entry name" value="Galactose-binding domain-like"/>
    <property type="match status" value="1"/>
</dbReference>
<feature type="domain" description="CBM-cenC" evidence="2">
    <location>
        <begin position="142"/>
        <end position="210"/>
    </location>
</feature>
<sequence length="371" mass="39144">MAMTKTGEPLDLSAPIATDTPGWVTDFAGNSRKINDFARATSNKIGDITALQTEFKDNLVGAVNEVINTIPDLGGTNILNATNELVTIGASASWLGRSWRYGKSGATPNATGTQAVFAVSDAPNPQIKYGFEIHNDSGRRFVTQDNIPLATGTTYTLSCYARATAGSPKLVLQTGGNAGGYNTSVVEITDGWKKYTMTFTARADTESAYFGCDGADVTLQICGEKLETGDYATDWSYSPNDIDAANSEKLDKSKVVNGLLTTEEGFALDARQGKALDEKIAELNSNLAGLIIKNTATNKVNVSAGAQSYTYITISLPAGYSVLSISAVAAHSTTLCGTASISGDRVYIPYVTTAAQTPETFSAEIVLLKTL</sequence>
<dbReference type="GO" id="GO:0016798">
    <property type="term" value="F:hydrolase activity, acting on glycosyl bonds"/>
    <property type="evidence" value="ECO:0007669"/>
    <property type="project" value="InterPro"/>
</dbReference>
<gene>
    <name evidence="3" type="ORF">E1963_09215</name>
</gene>
<reference evidence="3 4" key="1">
    <citation type="journal article" date="2016" name="Nat. Microbiol.">
        <title>The Mouse Intestinal Bacterial Collection (miBC) provides host-specific insight into cultured diversity and functional potential of the gut microbiota.</title>
        <authorList>
            <person name="Lagkouvardos I."/>
            <person name="Pukall R."/>
            <person name="Abt B."/>
            <person name="Foesel B.U."/>
            <person name="Meier-Kolthoff J.P."/>
            <person name="Kumar N."/>
            <person name="Bresciani A."/>
            <person name="Martinez I."/>
            <person name="Just S."/>
            <person name="Ziegler C."/>
            <person name="Brugiroux S."/>
            <person name="Garzetti D."/>
            <person name="Wenning M."/>
            <person name="Bui T.P."/>
            <person name="Wang J."/>
            <person name="Hugenholtz F."/>
            <person name="Plugge C.M."/>
            <person name="Peterson D.A."/>
            <person name="Hornef M.W."/>
            <person name="Baines J.F."/>
            <person name="Smidt H."/>
            <person name="Walter J."/>
            <person name="Kristiansen K."/>
            <person name="Nielsen H.B."/>
            <person name="Haller D."/>
            <person name="Overmann J."/>
            <person name="Stecher B."/>
            <person name="Clavel T."/>
        </authorList>
    </citation>
    <scope>NUCLEOTIDE SEQUENCE [LARGE SCALE GENOMIC DNA]</scope>
    <source>
        <strain evidence="3 4">DSM 28560</strain>
    </source>
</reference>
<protein>
    <recommendedName>
        <fullName evidence="2">CBM-cenC domain-containing protein</fullName>
    </recommendedName>
</protein>
<name>A0A4R4FGE7_9FIRM</name>
<dbReference type="Pfam" id="PF02018">
    <property type="entry name" value="CBM_4_9"/>
    <property type="match status" value="1"/>
</dbReference>
<dbReference type="AlphaFoldDB" id="A0A4R4FGE7"/>
<comment type="caution">
    <text evidence="3">The sequence shown here is derived from an EMBL/GenBank/DDBJ whole genome shotgun (WGS) entry which is preliminary data.</text>
</comment>